<dbReference type="OrthoDB" id="1434605at2759"/>
<organism evidence="3 4">
    <name type="scientific">Senna tora</name>
    <dbReference type="NCBI Taxonomy" id="362788"/>
    <lineage>
        <taxon>Eukaryota</taxon>
        <taxon>Viridiplantae</taxon>
        <taxon>Streptophyta</taxon>
        <taxon>Embryophyta</taxon>
        <taxon>Tracheophyta</taxon>
        <taxon>Spermatophyta</taxon>
        <taxon>Magnoliopsida</taxon>
        <taxon>eudicotyledons</taxon>
        <taxon>Gunneridae</taxon>
        <taxon>Pentapetalae</taxon>
        <taxon>rosids</taxon>
        <taxon>fabids</taxon>
        <taxon>Fabales</taxon>
        <taxon>Fabaceae</taxon>
        <taxon>Caesalpinioideae</taxon>
        <taxon>Cassia clade</taxon>
        <taxon>Senna</taxon>
    </lineage>
</organism>
<feature type="compositionally biased region" description="Polar residues" evidence="1">
    <location>
        <begin position="160"/>
        <end position="175"/>
    </location>
</feature>
<keyword evidence="4" id="KW-1185">Reference proteome</keyword>
<dbReference type="Proteomes" id="UP000634136">
    <property type="component" value="Unassembled WGS sequence"/>
</dbReference>
<gene>
    <name evidence="3" type="ORF">G2W53_021677</name>
</gene>
<feature type="compositionally biased region" description="Basic and acidic residues" evidence="1">
    <location>
        <begin position="1"/>
        <end position="11"/>
    </location>
</feature>
<evidence type="ECO:0000256" key="1">
    <source>
        <dbReference type="SAM" id="MobiDB-lite"/>
    </source>
</evidence>
<feature type="compositionally biased region" description="Polar residues" evidence="1">
    <location>
        <begin position="199"/>
        <end position="208"/>
    </location>
</feature>
<feature type="compositionally biased region" description="Basic and acidic residues" evidence="1">
    <location>
        <begin position="209"/>
        <end position="234"/>
    </location>
</feature>
<dbReference type="InterPro" id="IPR000477">
    <property type="entry name" value="RT_dom"/>
</dbReference>
<dbReference type="Pfam" id="PF00078">
    <property type="entry name" value="RVT_1"/>
    <property type="match status" value="1"/>
</dbReference>
<feature type="compositionally biased region" description="Polar residues" evidence="1">
    <location>
        <begin position="41"/>
        <end position="63"/>
    </location>
</feature>
<feature type="compositionally biased region" description="Polar residues" evidence="1">
    <location>
        <begin position="71"/>
        <end position="89"/>
    </location>
</feature>
<accession>A0A834WJS7</accession>
<dbReference type="PANTHER" id="PTHR35218">
    <property type="entry name" value="RNASE H DOMAIN-CONTAINING PROTEIN"/>
    <property type="match status" value="1"/>
</dbReference>
<evidence type="ECO:0000259" key="2">
    <source>
        <dbReference type="Pfam" id="PF00078"/>
    </source>
</evidence>
<feature type="region of interest" description="Disordered" evidence="1">
    <location>
        <begin position="286"/>
        <end position="322"/>
    </location>
</feature>
<proteinExistence type="predicted"/>
<feature type="region of interest" description="Disordered" evidence="1">
    <location>
        <begin position="107"/>
        <end position="175"/>
    </location>
</feature>
<dbReference type="AlphaFoldDB" id="A0A834WJS7"/>
<feature type="compositionally biased region" description="Polar residues" evidence="1">
    <location>
        <begin position="113"/>
        <end position="124"/>
    </location>
</feature>
<dbReference type="EMBL" id="JAAIUW010000007">
    <property type="protein sequence ID" value="KAF7823533.1"/>
    <property type="molecule type" value="Genomic_DNA"/>
</dbReference>
<feature type="compositionally biased region" description="Pro residues" evidence="1">
    <location>
        <begin position="141"/>
        <end position="150"/>
    </location>
</feature>
<comment type="caution">
    <text evidence="3">The sequence shown here is derived from an EMBL/GenBank/DDBJ whole genome shotgun (WGS) entry which is preliminary data.</text>
</comment>
<evidence type="ECO:0000313" key="4">
    <source>
        <dbReference type="Proteomes" id="UP000634136"/>
    </source>
</evidence>
<evidence type="ECO:0000313" key="3">
    <source>
        <dbReference type="EMBL" id="KAF7823533.1"/>
    </source>
</evidence>
<reference evidence="3" key="1">
    <citation type="submission" date="2020-09" db="EMBL/GenBank/DDBJ databases">
        <title>Genome-Enabled Discovery of Anthraquinone Biosynthesis in Senna tora.</title>
        <authorList>
            <person name="Kang S.-H."/>
            <person name="Pandey R.P."/>
            <person name="Lee C.-M."/>
            <person name="Sim J.-S."/>
            <person name="Jeong J.-T."/>
            <person name="Choi B.-S."/>
            <person name="Jung M."/>
            <person name="Ginzburg D."/>
            <person name="Zhao K."/>
            <person name="Won S.Y."/>
            <person name="Oh T.-J."/>
            <person name="Yu Y."/>
            <person name="Kim N.-H."/>
            <person name="Lee O.R."/>
            <person name="Lee T.-H."/>
            <person name="Bashyal P."/>
            <person name="Kim T.-S."/>
            <person name="Lee W.-H."/>
            <person name="Kawkins C."/>
            <person name="Kim C.-K."/>
            <person name="Kim J.S."/>
            <person name="Ahn B.O."/>
            <person name="Rhee S.Y."/>
            <person name="Sohng J.K."/>
        </authorList>
    </citation>
    <scope>NUCLEOTIDE SEQUENCE</scope>
    <source>
        <tissue evidence="3">Leaf</tissue>
    </source>
</reference>
<protein>
    <submittedName>
        <fullName evidence="3">Putative ribonuclease H protein</fullName>
    </submittedName>
</protein>
<feature type="compositionally biased region" description="Polar residues" evidence="1">
    <location>
        <begin position="238"/>
        <end position="248"/>
    </location>
</feature>
<feature type="region of interest" description="Disordered" evidence="1">
    <location>
        <begin position="1"/>
        <end position="95"/>
    </location>
</feature>
<sequence>MEAQRSADDLAARNGFLHRLGSAPRRQTQATHLYPMPHPTPSTDTSQQLGNTTLAQAHQTPSKAQYPIPPTQTHYLTNLPSIVSPNTKSNDPKISIPSFNPLWPTLNHKPTHLPSSEPQLSIPSDHSPPNPSIQPLVDGKPTPPPLPLEPSTPLTSQPPAITTEQPHLTLSPHNKPLTTINNADITSTIMASINTLTHKVPDTTPNQVKQRERNSDSIKPKEKEQIEPSSEHKIPHVSQASQSFNSPITPLPETCNARELMHYINKCFKMTTSSSINPHVLHFKHASEATPKRHQGKDVFSQHPDTPSPSNGIPPPPANNPAQEALEFSERNIFIMPISYHITDSEEYNWFPLNPKMPQTPRPPRQIPLLENVILTPSETNITLLGNQDIGAGGAEFRKVFRVTVAAYQPDAVILTEIRLSGERALGTISTLGFEHAYRVDTMGFAVGIWLLWNSNNVSIQVLCSSFQEIQCIVKVQSNSFLLIALYASSNYERRRKLWDSLTEFSGSIPVSWGETTLCLIPKIDNAFKPNHLRPIGLCKTHYKVLSKLLANRIKPFLPNLISPFQGAFQKGKQTSDLFITAQETMHSMHTSKAKNGWMIVKLDISKAFDTLSWYLLTFLQTWKIQHCFREANHSADALENHGRRNSICKAIYHQPPPFLIPHLHHDQQQMQFPRTTTIRTEPP</sequence>
<feature type="domain" description="Reverse transcriptase" evidence="2">
    <location>
        <begin position="522"/>
        <end position="616"/>
    </location>
</feature>
<feature type="region of interest" description="Disordered" evidence="1">
    <location>
        <begin position="199"/>
        <end position="249"/>
    </location>
</feature>
<dbReference type="PANTHER" id="PTHR35218:SF9">
    <property type="entry name" value="ENDONUCLEASE_EXONUCLEASE_PHOSPHATASE DOMAIN-CONTAINING PROTEIN"/>
    <property type="match status" value="1"/>
</dbReference>
<name>A0A834WJS7_9FABA</name>